<dbReference type="InterPro" id="IPR002347">
    <property type="entry name" value="SDR_fam"/>
</dbReference>
<organism evidence="4 5">
    <name type="scientific">Monascus purpureus</name>
    <name type="common">Red mold</name>
    <name type="synonym">Monascus anka</name>
    <dbReference type="NCBI Taxonomy" id="5098"/>
    <lineage>
        <taxon>Eukaryota</taxon>
        <taxon>Fungi</taxon>
        <taxon>Dikarya</taxon>
        <taxon>Ascomycota</taxon>
        <taxon>Pezizomycotina</taxon>
        <taxon>Eurotiomycetes</taxon>
        <taxon>Eurotiomycetidae</taxon>
        <taxon>Eurotiales</taxon>
        <taxon>Aspergillaceae</taxon>
        <taxon>Monascus</taxon>
    </lineage>
</organism>
<dbReference type="OrthoDB" id="1933717at2759"/>
<keyword evidence="5" id="KW-1185">Reference proteome</keyword>
<evidence type="ECO:0000256" key="2">
    <source>
        <dbReference type="ARBA" id="ARBA00022857"/>
    </source>
</evidence>
<dbReference type="SUPFAM" id="SSF51735">
    <property type="entry name" value="NAD(P)-binding Rossmann-fold domains"/>
    <property type="match status" value="1"/>
</dbReference>
<dbReference type="PANTHER" id="PTHR42760:SF37">
    <property type="entry name" value="CLAVALDEHYDE DEHYDROGENASE"/>
    <property type="match status" value="1"/>
</dbReference>
<dbReference type="EMBL" id="VIFY01000012">
    <property type="protein sequence ID" value="TQB76115.1"/>
    <property type="molecule type" value="Genomic_DNA"/>
</dbReference>
<dbReference type="AlphaFoldDB" id="A0A507R110"/>
<dbReference type="PRINTS" id="PR00081">
    <property type="entry name" value="GDHRDH"/>
</dbReference>
<evidence type="ECO:0000313" key="5">
    <source>
        <dbReference type="Proteomes" id="UP000319663"/>
    </source>
</evidence>
<dbReference type="InterPro" id="IPR036291">
    <property type="entry name" value="NAD(P)-bd_dom_sf"/>
</dbReference>
<dbReference type="Proteomes" id="UP000319663">
    <property type="component" value="Unassembled WGS sequence"/>
</dbReference>
<gene>
    <name evidence="4" type="ORF">MPDQ_000879</name>
</gene>
<proteinExistence type="inferred from homology"/>
<keyword evidence="3" id="KW-0560">Oxidoreductase</keyword>
<dbReference type="Gene3D" id="3.40.50.720">
    <property type="entry name" value="NAD(P)-binding Rossmann-like Domain"/>
    <property type="match status" value="1"/>
</dbReference>
<dbReference type="Pfam" id="PF00106">
    <property type="entry name" value="adh_short"/>
    <property type="match status" value="1"/>
</dbReference>
<reference evidence="4 5" key="1">
    <citation type="submission" date="2019-06" db="EMBL/GenBank/DDBJ databases">
        <title>Wine fermentation using esterase from Monascus purpureus.</title>
        <authorList>
            <person name="Geng C."/>
            <person name="Zhang Y."/>
        </authorList>
    </citation>
    <scope>NUCLEOTIDE SEQUENCE [LARGE SCALE GENOMIC DNA]</scope>
    <source>
        <strain evidence="4">HQ1</strain>
    </source>
</reference>
<evidence type="ECO:0000256" key="1">
    <source>
        <dbReference type="ARBA" id="ARBA00006484"/>
    </source>
</evidence>
<accession>A0A507R110</accession>
<evidence type="ECO:0000256" key="3">
    <source>
        <dbReference type="ARBA" id="ARBA00023002"/>
    </source>
</evidence>
<dbReference type="STRING" id="5098.A0A507R110"/>
<comment type="similarity">
    <text evidence="1">Belongs to the short-chain dehydrogenases/reductases (SDR) family.</text>
</comment>
<sequence length="306" mass="33133">MPTPSQLNPKHCEEFVKTLHTTPYASIDPSLTKLPTPFVVCIIGGHGAAGDGLARAYAKAGASGILLASRNRTKLEATAHQARNISLPPPKVVTATCDITSAASVQALVHTTMSEFGRLDVLIVNAGYSEPMIRDVVQESPIDFKSAFDVHVLGTFHAAHYFLPLLLSTRSLFASFISISSMGAPTVTGIVSHAHYCVSKAAQMRLMEVIREQYGAYGIFCVSVHPGGLVGEMAMMYSSSEVFSLLTDSPDLVGAFCVWLTRPDSGRRREVLNGRFLSCKWDVKELEGKFGEILSKDLLRFRIAVG</sequence>
<name>A0A507R110_MONPU</name>
<evidence type="ECO:0008006" key="6">
    <source>
        <dbReference type="Google" id="ProtNLM"/>
    </source>
</evidence>
<protein>
    <recommendedName>
        <fullName evidence="6">NAD(P)-binding protein</fullName>
    </recommendedName>
</protein>
<dbReference type="GO" id="GO:0016616">
    <property type="term" value="F:oxidoreductase activity, acting on the CH-OH group of donors, NAD or NADP as acceptor"/>
    <property type="evidence" value="ECO:0007669"/>
    <property type="project" value="TreeGrafter"/>
</dbReference>
<evidence type="ECO:0000313" key="4">
    <source>
        <dbReference type="EMBL" id="TQB76115.1"/>
    </source>
</evidence>
<dbReference type="PANTHER" id="PTHR42760">
    <property type="entry name" value="SHORT-CHAIN DEHYDROGENASES/REDUCTASES FAMILY MEMBER"/>
    <property type="match status" value="1"/>
</dbReference>
<dbReference type="CDD" id="cd05233">
    <property type="entry name" value="SDR_c"/>
    <property type="match status" value="1"/>
</dbReference>
<keyword evidence="2" id="KW-0521">NADP</keyword>
<comment type="caution">
    <text evidence="4">The sequence shown here is derived from an EMBL/GenBank/DDBJ whole genome shotgun (WGS) entry which is preliminary data.</text>
</comment>